<proteinExistence type="predicted"/>
<evidence type="ECO:0000313" key="2">
    <source>
        <dbReference type="EMBL" id="JAD29492.1"/>
    </source>
</evidence>
<dbReference type="AlphaFoldDB" id="A0A0A8Z3S5"/>
<keyword evidence="1" id="KW-0732">Signal</keyword>
<feature type="signal peptide" evidence="1">
    <location>
        <begin position="1"/>
        <end position="17"/>
    </location>
</feature>
<name>A0A0A8Z3S5_ARUDO</name>
<feature type="chain" id="PRO_5002043526" description="Secreted protein" evidence="1">
    <location>
        <begin position="18"/>
        <end position="116"/>
    </location>
</feature>
<dbReference type="EMBL" id="GBRH01268403">
    <property type="protein sequence ID" value="JAD29492.1"/>
    <property type="molecule type" value="Transcribed_RNA"/>
</dbReference>
<sequence length="116" mass="12660">MLLWELIAGCLISLCCNRQIGLHCALLLCSAYNAHHQIGLHCALSLCSAYNAHDQAPTQPSSISAAMPIATQLLMLGTICVEHLHMANLLHELGQGATHKGNNTLTFQMCDRYFNN</sequence>
<accession>A0A0A8Z3S5</accession>
<protein>
    <recommendedName>
        <fullName evidence="3">Secreted protein</fullName>
    </recommendedName>
</protein>
<evidence type="ECO:0008006" key="3">
    <source>
        <dbReference type="Google" id="ProtNLM"/>
    </source>
</evidence>
<reference evidence="2" key="2">
    <citation type="journal article" date="2015" name="Data Brief">
        <title>Shoot transcriptome of the giant reed, Arundo donax.</title>
        <authorList>
            <person name="Barrero R.A."/>
            <person name="Guerrero F.D."/>
            <person name="Moolhuijzen P."/>
            <person name="Goolsby J.A."/>
            <person name="Tidwell J."/>
            <person name="Bellgard S.E."/>
            <person name="Bellgard M.I."/>
        </authorList>
    </citation>
    <scope>NUCLEOTIDE SEQUENCE</scope>
    <source>
        <tissue evidence="2">Shoot tissue taken approximately 20 cm above the soil surface</tissue>
    </source>
</reference>
<evidence type="ECO:0000256" key="1">
    <source>
        <dbReference type="SAM" id="SignalP"/>
    </source>
</evidence>
<organism evidence="2">
    <name type="scientific">Arundo donax</name>
    <name type="common">Giant reed</name>
    <name type="synonym">Donax arundinaceus</name>
    <dbReference type="NCBI Taxonomy" id="35708"/>
    <lineage>
        <taxon>Eukaryota</taxon>
        <taxon>Viridiplantae</taxon>
        <taxon>Streptophyta</taxon>
        <taxon>Embryophyta</taxon>
        <taxon>Tracheophyta</taxon>
        <taxon>Spermatophyta</taxon>
        <taxon>Magnoliopsida</taxon>
        <taxon>Liliopsida</taxon>
        <taxon>Poales</taxon>
        <taxon>Poaceae</taxon>
        <taxon>PACMAD clade</taxon>
        <taxon>Arundinoideae</taxon>
        <taxon>Arundineae</taxon>
        <taxon>Arundo</taxon>
    </lineage>
</organism>
<reference evidence="2" key="1">
    <citation type="submission" date="2014-09" db="EMBL/GenBank/DDBJ databases">
        <authorList>
            <person name="Magalhaes I.L.F."/>
            <person name="Oliveira U."/>
            <person name="Santos F.R."/>
            <person name="Vidigal T.H.D.A."/>
            <person name="Brescovit A.D."/>
            <person name="Santos A.J."/>
        </authorList>
    </citation>
    <scope>NUCLEOTIDE SEQUENCE</scope>
    <source>
        <tissue evidence="2">Shoot tissue taken approximately 20 cm above the soil surface</tissue>
    </source>
</reference>